<gene>
    <name evidence="2" type="ORF">FMOSSE_LOCUS3618</name>
</gene>
<name>A0A9N8WKZ2_FUNMO</name>
<keyword evidence="1" id="KW-1133">Transmembrane helix</keyword>
<keyword evidence="3" id="KW-1185">Reference proteome</keyword>
<dbReference type="EMBL" id="CAJVPP010000549">
    <property type="protein sequence ID" value="CAG8492668.1"/>
    <property type="molecule type" value="Genomic_DNA"/>
</dbReference>
<evidence type="ECO:0000313" key="3">
    <source>
        <dbReference type="Proteomes" id="UP000789375"/>
    </source>
</evidence>
<comment type="caution">
    <text evidence="2">The sequence shown here is derived from an EMBL/GenBank/DDBJ whole genome shotgun (WGS) entry which is preliminary data.</text>
</comment>
<dbReference type="AlphaFoldDB" id="A0A9N8WKZ2"/>
<keyword evidence="1" id="KW-0472">Membrane</keyword>
<protein>
    <submittedName>
        <fullName evidence="2">6547_t:CDS:1</fullName>
    </submittedName>
</protein>
<reference evidence="2" key="1">
    <citation type="submission" date="2021-06" db="EMBL/GenBank/DDBJ databases">
        <authorList>
            <person name="Kallberg Y."/>
            <person name="Tangrot J."/>
            <person name="Rosling A."/>
        </authorList>
    </citation>
    <scope>NUCLEOTIDE SEQUENCE</scope>
    <source>
        <strain evidence="2">87-6 pot B 2015</strain>
    </source>
</reference>
<dbReference type="Proteomes" id="UP000789375">
    <property type="component" value="Unassembled WGS sequence"/>
</dbReference>
<proteinExistence type="predicted"/>
<keyword evidence="1" id="KW-0812">Transmembrane</keyword>
<evidence type="ECO:0000313" key="2">
    <source>
        <dbReference type="EMBL" id="CAG8492668.1"/>
    </source>
</evidence>
<accession>A0A9N8WKZ2</accession>
<feature type="transmembrane region" description="Helical" evidence="1">
    <location>
        <begin position="12"/>
        <end position="32"/>
    </location>
</feature>
<organism evidence="2 3">
    <name type="scientific">Funneliformis mosseae</name>
    <name type="common">Endomycorrhizal fungus</name>
    <name type="synonym">Glomus mosseae</name>
    <dbReference type="NCBI Taxonomy" id="27381"/>
    <lineage>
        <taxon>Eukaryota</taxon>
        <taxon>Fungi</taxon>
        <taxon>Fungi incertae sedis</taxon>
        <taxon>Mucoromycota</taxon>
        <taxon>Glomeromycotina</taxon>
        <taxon>Glomeromycetes</taxon>
        <taxon>Glomerales</taxon>
        <taxon>Glomeraceae</taxon>
        <taxon>Funneliformis</taxon>
    </lineage>
</organism>
<evidence type="ECO:0000256" key="1">
    <source>
        <dbReference type="SAM" id="Phobius"/>
    </source>
</evidence>
<sequence length="39" mass="4623">MIGESDSFTISFALPIKIFFAEMTDLFLRFAFRSRFITR</sequence>